<sequence>MSSDVPGYFVGRPMNQAEPAKEQQQGADEQRPATNAQIPGAAHASTAELRDRRTSAAAGVTVNSMGKLKQICLE</sequence>
<organism evidence="2">
    <name type="scientific">Oryza sativa subsp. japonica</name>
    <name type="common">Rice</name>
    <dbReference type="NCBI Taxonomy" id="39947"/>
    <lineage>
        <taxon>Eukaryota</taxon>
        <taxon>Viridiplantae</taxon>
        <taxon>Streptophyta</taxon>
        <taxon>Embryophyta</taxon>
        <taxon>Tracheophyta</taxon>
        <taxon>Spermatophyta</taxon>
        <taxon>Magnoliopsida</taxon>
        <taxon>Liliopsida</taxon>
        <taxon>Poales</taxon>
        <taxon>Poaceae</taxon>
        <taxon>BOP clade</taxon>
        <taxon>Oryzoideae</taxon>
        <taxon>Oryzeae</taxon>
        <taxon>Oryzinae</taxon>
        <taxon>Oryza</taxon>
        <taxon>Oryza sativa</taxon>
    </lineage>
</organism>
<feature type="compositionally biased region" description="Polar residues" evidence="1">
    <location>
        <begin position="22"/>
        <end position="37"/>
    </location>
</feature>
<dbReference type="EMBL" id="CM000148">
    <property type="protein sequence ID" value="EAZ17882.1"/>
    <property type="molecule type" value="Genomic_DNA"/>
</dbReference>
<dbReference type="AlphaFoldDB" id="A3C9W9"/>
<name>A3C9W9_ORYSJ</name>
<proteinExistence type="predicted"/>
<reference evidence="2" key="2">
    <citation type="submission" date="2008-12" db="EMBL/GenBank/DDBJ databases">
        <title>Improved gene annotation of the rice (Oryza sativa) genomes.</title>
        <authorList>
            <person name="Wang J."/>
            <person name="Li R."/>
            <person name="Fan W."/>
            <person name="Huang Q."/>
            <person name="Zhang J."/>
            <person name="Zhou Y."/>
            <person name="Hu Y."/>
            <person name="Zi S."/>
            <person name="Li J."/>
            <person name="Ni P."/>
            <person name="Zheng H."/>
            <person name="Zhang Y."/>
            <person name="Zhao M."/>
            <person name="Hao Q."/>
            <person name="McDermott J."/>
            <person name="Samudrala R."/>
            <person name="Kristiansen K."/>
            <person name="Wong G.K.-S."/>
        </authorList>
    </citation>
    <scope>NUCLEOTIDE SEQUENCE</scope>
</reference>
<reference evidence="2" key="1">
    <citation type="journal article" date="2005" name="PLoS Biol.">
        <title>The genomes of Oryza sativa: a history of duplications.</title>
        <authorList>
            <person name="Yu J."/>
            <person name="Wang J."/>
            <person name="Lin W."/>
            <person name="Li S."/>
            <person name="Li H."/>
            <person name="Zhou J."/>
            <person name="Ni P."/>
            <person name="Dong W."/>
            <person name="Hu S."/>
            <person name="Zeng C."/>
            <person name="Zhang J."/>
            <person name="Zhang Y."/>
            <person name="Li R."/>
            <person name="Xu Z."/>
            <person name="Li S."/>
            <person name="Li X."/>
            <person name="Zheng H."/>
            <person name="Cong L."/>
            <person name="Lin L."/>
            <person name="Yin J."/>
            <person name="Geng J."/>
            <person name="Li G."/>
            <person name="Shi J."/>
            <person name="Liu J."/>
            <person name="Lv H."/>
            <person name="Li J."/>
            <person name="Wang J."/>
            <person name="Deng Y."/>
            <person name="Ran L."/>
            <person name="Shi X."/>
            <person name="Wang X."/>
            <person name="Wu Q."/>
            <person name="Li C."/>
            <person name="Ren X."/>
            <person name="Wang J."/>
            <person name="Wang X."/>
            <person name="Li D."/>
            <person name="Liu D."/>
            <person name="Zhang X."/>
            <person name="Ji Z."/>
            <person name="Zhao W."/>
            <person name="Sun Y."/>
            <person name="Zhang Z."/>
            <person name="Bao J."/>
            <person name="Han Y."/>
            <person name="Dong L."/>
            <person name="Ji J."/>
            <person name="Chen P."/>
            <person name="Wu S."/>
            <person name="Liu J."/>
            <person name="Xiao Y."/>
            <person name="Bu D."/>
            <person name="Tan J."/>
            <person name="Yang L."/>
            <person name="Ye C."/>
            <person name="Zhang J."/>
            <person name="Xu J."/>
            <person name="Zhou Y."/>
            <person name="Yu Y."/>
            <person name="Zhang B."/>
            <person name="Zhuang S."/>
            <person name="Wei H."/>
            <person name="Liu B."/>
            <person name="Lei M."/>
            <person name="Yu H."/>
            <person name="Li Y."/>
            <person name="Xu H."/>
            <person name="Wei S."/>
            <person name="He X."/>
            <person name="Fang L."/>
            <person name="Zhang Z."/>
            <person name="Zhang Y."/>
            <person name="Huang X."/>
            <person name="Su Z."/>
            <person name="Tong W."/>
            <person name="Li J."/>
            <person name="Tong Z."/>
            <person name="Li S."/>
            <person name="Ye J."/>
            <person name="Wang L."/>
            <person name="Fang L."/>
            <person name="Lei T."/>
            <person name="Chen C."/>
            <person name="Chen H."/>
            <person name="Xu Z."/>
            <person name="Li H."/>
            <person name="Huang H."/>
            <person name="Zhang F."/>
            <person name="Xu H."/>
            <person name="Li N."/>
            <person name="Zhao C."/>
            <person name="Li S."/>
            <person name="Dong L."/>
            <person name="Huang Y."/>
            <person name="Li L."/>
            <person name="Xi Y."/>
            <person name="Qi Q."/>
            <person name="Li W."/>
            <person name="Zhang B."/>
            <person name="Hu W."/>
            <person name="Zhang Y."/>
            <person name="Tian X."/>
            <person name="Jiao Y."/>
            <person name="Liang X."/>
            <person name="Jin J."/>
            <person name="Gao L."/>
            <person name="Zheng W."/>
            <person name="Hao B."/>
            <person name="Liu S."/>
            <person name="Wang W."/>
            <person name="Yuan L."/>
            <person name="Cao M."/>
            <person name="McDermott J."/>
            <person name="Samudrala R."/>
            <person name="Wang J."/>
            <person name="Wong G.K."/>
            <person name="Yang H."/>
        </authorList>
    </citation>
    <scope>NUCLEOTIDE SEQUENCE [LARGE SCALE GENOMIC DNA]</scope>
</reference>
<dbReference type="Proteomes" id="UP000007752">
    <property type="component" value="Chromosome 11"/>
</dbReference>
<accession>A3C9W9</accession>
<evidence type="ECO:0000256" key="1">
    <source>
        <dbReference type="SAM" id="MobiDB-lite"/>
    </source>
</evidence>
<feature type="region of interest" description="Disordered" evidence="1">
    <location>
        <begin position="1"/>
        <end position="52"/>
    </location>
</feature>
<protein>
    <submittedName>
        <fullName evidence="2">Uncharacterized protein</fullName>
    </submittedName>
</protein>
<evidence type="ECO:0000313" key="2">
    <source>
        <dbReference type="EMBL" id="EAZ17882.1"/>
    </source>
</evidence>
<gene>
    <name evidence="2" type="ORF">OsJ_33433</name>
</gene>